<dbReference type="RefSeq" id="WP_130981479.1">
    <property type="nucleotide sequence ID" value="NZ_SISG01000001.1"/>
</dbReference>
<gene>
    <name evidence="1" type="ORF">EYE40_08135</name>
</gene>
<evidence type="ECO:0000313" key="2">
    <source>
        <dbReference type="Proteomes" id="UP000294194"/>
    </source>
</evidence>
<comment type="caution">
    <text evidence="1">The sequence shown here is derived from an EMBL/GenBank/DDBJ whole genome shotgun (WGS) entry which is preliminary data.</text>
</comment>
<dbReference type="EMBL" id="SISG01000001">
    <property type="protein sequence ID" value="TBN57368.1"/>
    <property type="molecule type" value="Genomic_DNA"/>
</dbReference>
<keyword evidence="2" id="KW-1185">Reference proteome</keyword>
<organism evidence="1 2">
    <name type="scientific">Glaciihabitans arcticus</name>
    <dbReference type="NCBI Taxonomy" id="2668039"/>
    <lineage>
        <taxon>Bacteria</taxon>
        <taxon>Bacillati</taxon>
        <taxon>Actinomycetota</taxon>
        <taxon>Actinomycetes</taxon>
        <taxon>Micrococcales</taxon>
        <taxon>Microbacteriaceae</taxon>
        <taxon>Glaciihabitans</taxon>
    </lineage>
</organism>
<accession>A0A4Q9GUS7</accession>
<dbReference type="AlphaFoldDB" id="A0A4Q9GUS7"/>
<reference evidence="2" key="1">
    <citation type="submission" date="2019-02" db="EMBL/GenBank/DDBJ databases">
        <title>Glaciihabitans arcticus sp. nov., a psychrotolerant bacterium isolated from polar soil.</title>
        <authorList>
            <person name="Dahal R.H."/>
        </authorList>
    </citation>
    <scope>NUCLEOTIDE SEQUENCE [LARGE SCALE GENOMIC DNA]</scope>
    <source>
        <strain evidence="2">RP-3-7</strain>
    </source>
</reference>
<protein>
    <submittedName>
        <fullName evidence="1">Uncharacterized protein</fullName>
    </submittedName>
</protein>
<evidence type="ECO:0000313" key="1">
    <source>
        <dbReference type="EMBL" id="TBN57368.1"/>
    </source>
</evidence>
<proteinExistence type="predicted"/>
<sequence length="60" mass="6532">MASEPEGQTPLTQEQKAQAAIFAIMGGADLTFEAMTLANEYTDGVTDRMARALKLRRDAE</sequence>
<name>A0A4Q9GUS7_9MICO</name>
<dbReference type="Proteomes" id="UP000294194">
    <property type="component" value="Unassembled WGS sequence"/>
</dbReference>